<dbReference type="SUPFAM" id="SSF53254">
    <property type="entry name" value="Phosphoglycerate mutase-like"/>
    <property type="match status" value="1"/>
</dbReference>
<evidence type="ECO:0000313" key="2">
    <source>
        <dbReference type="Proteomes" id="UP001218218"/>
    </source>
</evidence>
<sequence length="397" mass="43045">MLEQCRRSQYLLALAMVNIDSHGTLLGAVLLARHGDRLEFFQDPLTYTPSATSLTPLGTVQEFQLGSFLRSTYLNPHNPSTFISGISTDLVDIDQLIVRADGAGEGSVILESVGALLQGLYPPTREFQTTLANGTTVVGALGGYQYIPVESVQPNLDISLNSFTSCPNFDIHTQVFYNSDESKAKAQEASPFLHQLQPLIGMNRSIDFTNMFNIFDFVNVEMIHNKTFLDALPPTFGAQAYALANYHENGVFTDSAIDGIGNVAIRTILPSIFSSLTRIANQNDPLKLALNEISYKPFISLFNVTQAAVSDPEIRGIVNYASAVSLEVHSSPAGPNVVMKFKNGTADHTFRPLSIFGGSGIPLSDFISRLTPAAINSTSQWCNACNQHVLRGCAGCV</sequence>
<organism evidence="1 2">
    <name type="scientific">Mycena albidolilacea</name>
    <dbReference type="NCBI Taxonomy" id="1033008"/>
    <lineage>
        <taxon>Eukaryota</taxon>
        <taxon>Fungi</taxon>
        <taxon>Dikarya</taxon>
        <taxon>Basidiomycota</taxon>
        <taxon>Agaricomycotina</taxon>
        <taxon>Agaricomycetes</taxon>
        <taxon>Agaricomycetidae</taxon>
        <taxon>Agaricales</taxon>
        <taxon>Marasmiineae</taxon>
        <taxon>Mycenaceae</taxon>
        <taxon>Mycena</taxon>
    </lineage>
</organism>
<keyword evidence="2" id="KW-1185">Reference proteome</keyword>
<proteinExistence type="predicted"/>
<reference evidence="1" key="1">
    <citation type="submission" date="2023-03" db="EMBL/GenBank/DDBJ databases">
        <title>Massive genome expansion in bonnet fungi (Mycena s.s.) driven by repeated elements and novel gene families across ecological guilds.</title>
        <authorList>
            <consortium name="Lawrence Berkeley National Laboratory"/>
            <person name="Harder C.B."/>
            <person name="Miyauchi S."/>
            <person name="Viragh M."/>
            <person name="Kuo A."/>
            <person name="Thoen E."/>
            <person name="Andreopoulos B."/>
            <person name="Lu D."/>
            <person name="Skrede I."/>
            <person name="Drula E."/>
            <person name="Henrissat B."/>
            <person name="Morin E."/>
            <person name="Kohler A."/>
            <person name="Barry K."/>
            <person name="LaButti K."/>
            <person name="Morin E."/>
            <person name="Salamov A."/>
            <person name="Lipzen A."/>
            <person name="Mereny Z."/>
            <person name="Hegedus B."/>
            <person name="Baldrian P."/>
            <person name="Stursova M."/>
            <person name="Weitz H."/>
            <person name="Taylor A."/>
            <person name="Grigoriev I.V."/>
            <person name="Nagy L.G."/>
            <person name="Martin F."/>
            <person name="Kauserud H."/>
        </authorList>
    </citation>
    <scope>NUCLEOTIDE SEQUENCE</scope>
    <source>
        <strain evidence="1">CBHHK002</strain>
    </source>
</reference>
<dbReference type="InterPro" id="IPR050645">
    <property type="entry name" value="Histidine_acid_phosphatase"/>
</dbReference>
<comment type="caution">
    <text evidence="1">The sequence shown here is derived from an EMBL/GenBank/DDBJ whole genome shotgun (WGS) entry which is preliminary data.</text>
</comment>
<dbReference type="GO" id="GO:0016791">
    <property type="term" value="F:phosphatase activity"/>
    <property type="evidence" value="ECO:0007669"/>
    <property type="project" value="TreeGrafter"/>
</dbReference>
<dbReference type="EMBL" id="JARIHO010000049">
    <property type="protein sequence ID" value="KAJ7321961.1"/>
    <property type="molecule type" value="Genomic_DNA"/>
</dbReference>
<dbReference type="InterPro" id="IPR029033">
    <property type="entry name" value="His_PPase_superfam"/>
</dbReference>
<evidence type="ECO:0000313" key="1">
    <source>
        <dbReference type="EMBL" id="KAJ7321961.1"/>
    </source>
</evidence>
<dbReference type="AlphaFoldDB" id="A0AAD6ZH61"/>
<dbReference type="Gene3D" id="3.40.50.1240">
    <property type="entry name" value="Phosphoglycerate mutase-like"/>
    <property type="match status" value="1"/>
</dbReference>
<protein>
    <submittedName>
        <fullName evidence="1">Phosphoglycerate mutase-like protein</fullName>
    </submittedName>
</protein>
<gene>
    <name evidence="1" type="ORF">DFH08DRAFT_889008</name>
</gene>
<dbReference type="Proteomes" id="UP001218218">
    <property type="component" value="Unassembled WGS sequence"/>
</dbReference>
<name>A0AAD6ZH61_9AGAR</name>
<dbReference type="PANTHER" id="PTHR11567:SF142">
    <property type="entry name" value="PHOSPHOGLYCERATE MUTASE-LIKE PROTEIN"/>
    <property type="match status" value="1"/>
</dbReference>
<dbReference type="PANTHER" id="PTHR11567">
    <property type="entry name" value="ACID PHOSPHATASE-RELATED"/>
    <property type="match status" value="1"/>
</dbReference>
<accession>A0AAD6ZH61</accession>